<reference evidence="1 2" key="1">
    <citation type="submission" date="2021-01" db="EMBL/GenBank/DDBJ databases">
        <title>Draft genome sequence of Micromonospora sp. strain STR1s_6.</title>
        <authorList>
            <person name="Karlyshev A."/>
            <person name="Jawad R."/>
        </authorList>
    </citation>
    <scope>NUCLEOTIDE SEQUENCE [LARGE SCALE GENOMIC DNA]</scope>
    <source>
        <strain evidence="1 2">STR1S-6</strain>
    </source>
</reference>
<sequence length="50" mass="5632">MGELPPVPEASGPGQRWWRSAERAVCVFQAWTGRRPRPTAVLAWSRDGRV</sequence>
<dbReference type="EMBL" id="JAEVHL010000065">
    <property type="protein sequence ID" value="MBM0276669.1"/>
    <property type="molecule type" value="Genomic_DNA"/>
</dbReference>
<evidence type="ECO:0000313" key="1">
    <source>
        <dbReference type="EMBL" id="MBM0276669.1"/>
    </source>
</evidence>
<dbReference type="RefSeq" id="WP_203149129.1">
    <property type="nucleotide sequence ID" value="NZ_JAEVHL010000065.1"/>
</dbReference>
<protein>
    <submittedName>
        <fullName evidence="1">Uncharacterized protein</fullName>
    </submittedName>
</protein>
<gene>
    <name evidence="1" type="ORF">JM949_15200</name>
</gene>
<proteinExistence type="predicted"/>
<organism evidence="1 2">
    <name type="scientific">Micromonospora tarensis</name>
    <dbReference type="NCBI Taxonomy" id="2806100"/>
    <lineage>
        <taxon>Bacteria</taxon>
        <taxon>Bacillati</taxon>
        <taxon>Actinomycetota</taxon>
        <taxon>Actinomycetes</taxon>
        <taxon>Micromonosporales</taxon>
        <taxon>Micromonosporaceae</taxon>
        <taxon>Micromonospora</taxon>
    </lineage>
</organism>
<accession>A0ABS1YGX6</accession>
<comment type="caution">
    <text evidence="1">The sequence shown here is derived from an EMBL/GenBank/DDBJ whole genome shotgun (WGS) entry which is preliminary data.</text>
</comment>
<dbReference type="Proteomes" id="UP000622245">
    <property type="component" value="Unassembled WGS sequence"/>
</dbReference>
<name>A0ABS1YGX6_9ACTN</name>
<keyword evidence="2" id="KW-1185">Reference proteome</keyword>
<evidence type="ECO:0000313" key="2">
    <source>
        <dbReference type="Proteomes" id="UP000622245"/>
    </source>
</evidence>